<accession>A0A8H9M624</accession>
<evidence type="ECO:0000313" key="2">
    <source>
        <dbReference type="Proteomes" id="UP000622604"/>
    </source>
</evidence>
<dbReference type="EMBL" id="BMZC01000013">
    <property type="protein sequence ID" value="GGZ76716.1"/>
    <property type="molecule type" value="Genomic_DNA"/>
</dbReference>
<evidence type="ECO:0000313" key="1">
    <source>
        <dbReference type="EMBL" id="GGZ76716.1"/>
    </source>
</evidence>
<organism evidence="1 2">
    <name type="scientific">Paraglaciecola chathamensis</name>
    <dbReference type="NCBI Taxonomy" id="368405"/>
    <lineage>
        <taxon>Bacteria</taxon>
        <taxon>Pseudomonadati</taxon>
        <taxon>Pseudomonadota</taxon>
        <taxon>Gammaproteobacteria</taxon>
        <taxon>Alteromonadales</taxon>
        <taxon>Alteromonadaceae</taxon>
        <taxon>Paraglaciecola</taxon>
    </lineage>
</organism>
<dbReference type="AlphaFoldDB" id="A0A8H9M624"/>
<name>A0A8H9M624_9ALTE</name>
<reference evidence="1" key="2">
    <citation type="submission" date="2020-09" db="EMBL/GenBank/DDBJ databases">
        <authorList>
            <person name="Sun Q."/>
            <person name="Kim S."/>
        </authorList>
    </citation>
    <scope>NUCLEOTIDE SEQUENCE</scope>
    <source>
        <strain evidence="1">KCTC 32337</strain>
    </source>
</reference>
<dbReference type="RefSeq" id="WP_007983866.1">
    <property type="nucleotide sequence ID" value="NZ_BMZC01000013.1"/>
</dbReference>
<proteinExistence type="predicted"/>
<reference evidence="1" key="1">
    <citation type="journal article" date="2014" name="Int. J. Syst. Evol. Microbiol.">
        <title>Complete genome sequence of Corynebacterium casei LMG S-19264T (=DSM 44701T), isolated from a smear-ripened cheese.</title>
        <authorList>
            <consortium name="US DOE Joint Genome Institute (JGI-PGF)"/>
            <person name="Walter F."/>
            <person name="Albersmeier A."/>
            <person name="Kalinowski J."/>
            <person name="Ruckert C."/>
        </authorList>
    </citation>
    <scope>NUCLEOTIDE SEQUENCE</scope>
    <source>
        <strain evidence="1">KCTC 32337</strain>
    </source>
</reference>
<comment type="caution">
    <text evidence="1">The sequence shown here is derived from an EMBL/GenBank/DDBJ whole genome shotgun (WGS) entry which is preliminary data.</text>
</comment>
<dbReference type="Proteomes" id="UP000622604">
    <property type="component" value="Unassembled WGS sequence"/>
</dbReference>
<sequence>MNNQNKNAYFNWFDKVNHPQPEDTALVERLEQENALLKKILMQKQQEGIETAV</sequence>
<gene>
    <name evidence="1" type="ORF">GCM10011274_38720</name>
</gene>
<protein>
    <submittedName>
        <fullName evidence="1">Uncharacterized protein</fullName>
    </submittedName>
</protein>